<dbReference type="Pfam" id="PF14903">
    <property type="entry name" value="WG_beta_rep"/>
    <property type="match status" value="5"/>
</dbReference>
<sequence>MKNLFIILTVFLFSTVSAQEYRVQVLPENSKLWGYANEKGELLIAPQFKKCFEFSENGTAPVYDPKTREHTFIRKDGASITPERSGFVLMNLFGLGLKGYSDGLAAVSYSKKWGFIDEQGKIVIAPQYDKVTRFTEGYAVATLGTDHFILTKSGDTTRINSVQAATIKAFSEGLAAFRLEDGKVGFLNEKGKVHIAPSFKSAGDFSAGLAWAKTEEGKVGFINKKGEWVIQPLFDAAHEFSVESKLARVKQGANWSYVQPDGKLITPENVKSCGDFSNGLAYAKTTEGLVGFINEKGEWAIPAQFESTHEFNCEYASVKSNGKWGIIDKKGNWICPPQFLNMKKVIRIQ</sequence>
<protein>
    <submittedName>
        <fullName evidence="2">WG repeat-containing protein</fullName>
    </submittedName>
</protein>
<keyword evidence="1" id="KW-0732">Signal</keyword>
<evidence type="ECO:0000256" key="1">
    <source>
        <dbReference type="SAM" id="SignalP"/>
    </source>
</evidence>
<dbReference type="EMBL" id="BAAAFH010000002">
    <property type="protein sequence ID" value="GAA0873679.1"/>
    <property type="molecule type" value="Genomic_DNA"/>
</dbReference>
<evidence type="ECO:0000313" key="2">
    <source>
        <dbReference type="EMBL" id="GAA0873679.1"/>
    </source>
</evidence>
<dbReference type="PANTHER" id="PTHR37841:SF1">
    <property type="entry name" value="DUF3298 DOMAIN-CONTAINING PROTEIN"/>
    <property type="match status" value="1"/>
</dbReference>
<accession>A0ABP3XW78</accession>
<gene>
    <name evidence="2" type="ORF">GCM10009118_00870</name>
</gene>
<evidence type="ECO:0000313" key="3">
    <source>
        <dbReference type="Proteomes" id="UP001501126"/>
    </source>
</evidence>
<keyword evidence="3" id="KW-1185">Reference proteome</keyword>
<organism evidence="2 3">
    <name type="scientific">Wandonia haliotis</name>
    <dbReference type="NCBI Taxonomy" id="574963"/>
    <lineage>
        <taxon>Bacteria</taxon>
        <taxon>Pseudomonadati</taxon>
        <taxon>Bacteroidota</taxon>
        <taxon>Flavobacteriia</taxon>
        <taxon>Flavobacteriales</taxon>
        <taxon>Crocinitomicaceae</taxon>
        <taxon>Wandonia</taxon>
    </lineage>
</organism>
<dbReference type="Proteomes" id="UP001501126">
    <property type="component" value="Unassembled WGS sequence"/>
</dbReference>
<dbReference type="SUPFAM" id="SSF69360">
    <property type="entry name" value="Cell wall binding repeat"/>
    <property type="match status" value="1"/>
</dbReference>
<feature type="signal peptide" evidence="1">
    <location>
        <begin position="1"/>
        <end position="18"/>
    </location>
</feature>
<dbReference type="PANTHER" id="PTHR37841">
    <property type="entry name" value="GLR2918 PROTEIN"/>
    <property type="match status" value="1"/>
</dbReference>
<comment type="caution">
    <text evidence="2">The sequence shown here is derived from an EMBL/GenBank/DDBJ whole genome shotgun (WGS) entry which is preliminary data.</text>
</comment>
<dbReference type="RefSeq" id="WP_343783945.1">
    <property type="nucleotide sequence ID" value="NZ_BAAAFH010000002.1"/>
</dbReference>
<reference evidence="3" key="1">
    <citation type="journal article" date="2019" name="Int. J. Syst. Evol. Microbiol.">
        <title>The Global Catalogue of Microorganisms (GCM) 10K type strain sequencing project: providing services to taxonomists for standard genome sequencing and annotation.</title>
        <authorList>
            <consortium name="The Broad Institute Genomics Platform"/>
            <consortium name="The Broad Institute Genome Sequencing Center for Infectious Disease"/>
            <person name="Wu L."/>
            <person name="Ma J."/>
        </authorList>
    </citation>
    <scope>NUCLEOTIDE SEQUENCE [LARGE SCALE GENOMIC DNA]</scope>
    <source>
        <strain evidence="3">JCM 16083</strain>
    </source>
</reference>
<name>A0ABP3XW78_9FLAO</name>
<dbReference type="InterPro" id="IPR032774">
    <property type="entry name" value="WG_beta_rep"/>
</dbReference>
<proteinExistence type="predicted"/>
<feature type="chain" id="PRO_5046573884" evidence="1">
    <location>
        <begin position="19"/>
        <end position="349"/>
    </location>
</feature>